<sequence>MKQRKQTWIKLAIALLTILALAVVMSVTKPSEEEYNSWVLEKVSDKPPSNPFKGLGLSLFGERLISEGTTMTDYGVVRLFQTEIMGQRIKVVGVLGTFIPLEKPDNVQ</sequence>
<dbReference type="RefSeq" id="WP_251583101.1">
    <property type="nucleotide sequence ID" value="NZ_JBHTKX010000002.1"/>
</dbReference>
<protein>
    <submittedName>
        <fullName evidence="1">DUF4359 domain-containing protein</fullName>
    </submittedName>
</protein>
<reference evidence="2" key="1">
    <citation type="journal article" date="2019" name="Int. J. Syst. Evol. Microbiol.">
        <title>The Global Catalogue of Microorganisms (GCM) 10K type strain sequencing project: providing services to taxonomists for standard genome sequencing and annotation.</title>
        <authorList>
            <consortium name="The Broad Institute Genomics Platform"/>
            <consortium name="The Broad Institute Genome Sequencing Center for Infectious Disease"/>
            <person name="Wu L."/>
            <person name="Ma J."/>
        </authorList>
    </citation>
    <scope>NUCLEOTIDE SEQUENCE [LARGE SCALE GENOMIC DNA]</scope>
    <source>
        <strain evidence="2">CCUG 53519</strain>
    </source>
</reference>
<gene>
    <name evidence="1" type="ORF">ACFQ3J_16600</name>
</gene>
<evidence type="ECO:0000313" key="1">
    <source>
        <dbReference type="EMBL" id="MFD1129789.1"/>
    </source>
</evidence>
<dbReference type="Proteomes" id="UP001597169">
    <property type="component" value="Unassembled WGS sequence"/>
</dbReference>
<accession>A0ABW3PRG6</accession>
<proteinExistence type="predicted"/>
<name>A0ABW3PRG6_9BACL</name>
<keyword evidence="2" id="KW-1185">Reference proteome</keyword>
<organism evidence="1 2">
    <name type="scientific">Paenibacillus provencensis</name>
    <dbReference type="NCBI Taxonomy" id="441151"/>
    <lineage>
        <taxon>Bacteria</taxon>
        <taxon>Bacillati</taxon>
        <taxon>Bacillota</taxon>
        <taxon>Bacilli</taxon>
        <taxon>Bacillales</taxon>
        <taxon>Paenibacillaceae</taxon>
        <taxon>Paenibacillus</taxon>
    </lineage>
</organism>
<dbReference type="EMBL" id="JBHTKX010000002">
    <property type="protein sequence ID" value="MFD1129789.1"/>
    <property type="molecule type" value="Genomic_DNA"/>
</dbReference>
<comment type="caution">
    <text evidence="1">The sequence shown here is derived from an EMBL/GenBank/DDBJ whole genome shotgun (WGS) entry which is preliminary data.</text>
</comment>
<evidence type="ECO:0000313" key="2">
    <source>
        <dbReference type="Proteomes" id="UP001597169"/>
    </source>
</evidence>